<dbReference type="InterPro" id="IPR036909">
    <property type="entry name" value="Cyt_c-like_dom_sf"/>
</dbReference>
<accession>A0A450YIS7</accession>
<dbReference type="Pfam" id="PF00034">
    <property type="entry name" value="Cytochrom_C"/>
    <property type="match status" value="1"/>
</dbReference>
<evidence type="ECO:0000313" key="8">
    <source>
        <dbReference type="EMBL" id="VFK41480.1"/>
    </source>
</evidence>
<name>A0A450YIS7_9GAMM</name>
<evidence type="ECO:0000256" key="2">
    <source>
        <dbReference type="ARBA" id="ARBA00022723"/>
    </source>
</evidence>
<keyword evidence="5" id="KW-0732">Signal</keyword>
<protein>
    <submittedName>
        <fullName evidence="8">Sulfur-oxidizing protein SoxX</fullName>
    </submittedName>
</protein>
<evidence type="ECO:0000313" key="9">
    <source>
        <dbReference type="EMBL" id="VFK78489.1"/>
    </source>
</evidence>
<organism evidence="8">
    <name type="scientific">Candidatus Kentrum sp. SD</name>
    <dbReference type="NCBI Taxonomy" id="2126332"/>
    <lineage>
        <taxon>Bacteria</taxon>
        <taxon>Pseudomonadati</taxon>
        <taxon>Pseudomonadota</taxon>
        <taxon>Gammaproteobacteria</taxon>
        <taxon>Candidatus Kentrum</taxon>
    </lineage>
</organism>
<proteinExistence type="predicted"/>
<dbReference type="EMBL" id="CAADFR010000012">
    <property type="protein sequence ID" value="VFK37200.1"/>
    <property type="molecule type" value="Genomic_DNA"/>
</dbReference>
<evidence type="ECO:0000256" key="1">
    <source>
        <dbReference type="ARBA" id="ARBA00022617"/>
    </source>
</evidence>
<evidence type="ECO:0000256" key="4">
    <source>
        <dbReference type="PROSITE-ProRule" id="PRU00433"/>
    </source>
</evidence>
<sequence>MMNYSTLFRLFSCGLLLMGSVSPRLSAVEMAKEIIDYKVEGIGIPASLTGEPGDSDRGRKLAIDRKKGNCLACHRAPVPEEDDHGDIAPDLAHVASRLTVPQLRLRLVDSKRINPATMMPSFYRIDDLHRVAKEFQGKPILTAKEVEDLLAYLSTLK</sequence>
<dbReference type="Gene3D" id="1.10.760.10">
    <property type="entry name" value="Cytochrome c-like domain"/>
    <property type="match status" value="1"/>
</dbReference>
<dbReference type="EMBL" id="CAADHB010000016">
    <property type="protein sequence ID" value="VFK78489.1"/>
    <property type="molecule type" value="Genomic_DNA"/>
</dbReference>
<evidence type="ECO:0000313" key="7">
    <source>
        <dbReference type="EMBL" id="VFK37200.1"/>
    </source>
</evidence>
<reference evidence="8" key="1">
    <citation type="submission" date="2019-02" db="EMBL/GenBank/DDBJ databases">
        <authorList>
            <person name="Gruber-Vodicka R. H."/>
            <person name="Seah K. B. B."/>
        </authorList>
    </citation>
    <scope>NUCLEOTIDE SEQUENCE</scope>
    <source>
        <strain evidence="9">BECK_S127</strain>
        <strain evidence="8">BECK_S1320</strain>
        <strain evidence="7">BECK_S1321</strain>
    </source>
</reference>
<dbReference type="GO" id="GO:0009055">
    <property type="term" value="F:electron transfer activity"/>
    <property type="evidence" value="ECO:0007669"/>
    <property type="project" value="InterPro"/>
</dbReference>
<dbReference type="GO" id="GO:0046872">
    <property type="term" value="F:metal ion binding"/>
    <property type="evidence" value="ECO:0007669"/>
    <property type="project" value="UniProtKB-KW"/>
</dbReference>
<evidence type="ECO:0000256" key="5">
    <source>
        <dbReference type="SAM" id="SignalP"/>
    </source>
</evidence>
<feature type="signal peptide" evidence="5">
    <location>
        <begin position="1"/>
        <end position="27"/>
    </location>
</feature>
<keyword evidence="2 4" id="KW-0479">Metal-binding</keyword>
<dbReference type="AlphaFoldDB" id="A0A450YIS7"/>
<dbReference type="PROSITE" id="PS51007">
    <property type="entry name" value="CYTC"/>
    <property type="match status" value="1"/>
</dbReference>
<feature type="domain" description="Cytochrome c" evidence="6">
    <location>
        <begin position="53"/>
        <end position="157"/>
    </location>
</feature>
<keyword evidence="1 4" id="KW-0349">Heme</keyword>
<dbReference type="SUPFAM" id="SSF46626">
    <property type="entry name" value="Cytochrome c"/>
    <property type="match status" value="1"/>
</dbReference>
<dbReference type="InterPro" id="IPR009056">
    <property type="entry name" value="Cyt_c-like_dom"/>
</dbReference>
<dbReference type="EMBL" id="CAADFU010000012">
    <property type="protein sequence ID" value="VFK41480.1"/>
    <property type="molecule type" value="Genomic_DNA"/>
</dbReference>
<dbReference type="InterPro" id="IPR030999">
    <property type="entry name" value="Thiosulf_SoxX"/>
</dbReference>
<evidence type="ECO:0000259" key="6">
    <source>
        <dbReference type="PROSITE" id="PS51007"/>
    </source>
</evidence>
<feature type="chain" id="PRO_5033432778" evidence="5">
    <location>
        <begin position="28"/>
        <end position="157"/>
    </location>
</feature>
<dbReference type="NCBIfam" id="TIGR04485">
    <property type="entry name" value="thiosulf_SoxX"/>
    <property type="match status" value="1"/>
</dbReference>
<keyword evidence="3 4" id="KW-0408">Iron</keyword>
<gene>
    <name evidence="9" type="ORF">BECKSD772D_GA0070982_101612</name>
    <name evidence="8" type="ORF">BECKSD772E_GA0070983_101214</name>
    <name evidence="7" type="ORF">BECKSD772F_GA0070984_101215</name>
</gene>
<dbReference type="GO" id="GO:0020037">
    <property type="term" value="F:heme binding"/>
    <property type="evidence" value="ECO:0007669"/>
    <property type="project" value="InterPro"/>
</dbReference>
<evidence type="ECO:0000256" key="3">
    <source>
        <dbReference type="ARBA" id="ARBA00023004"/>
    </source>
</evidence>